<accession>A0ABW8YR09</accession>
<dbReference type="Proteomes" id="UP001629244">
    <property type="component" value="Unassembled WGS sequence"/>
</dbReference>
<dbReference type="EMBL" id="JBELQC010000003">
    <property type="protein sequence ID" value="MFL9842736.1"/>
    <property type="molecule type" value="Genomic_DNA"/>
</dbReference>
<dbReference type="InterPro" id="IPR011083">
    <property type="entry name" value="Phage_tail_collar_dom"/>
</dbReference>
<dbReference type="RefSeq" id="WP_408080655.1">
    <property type="nucleotide sequence ID" value="NZ_JBELQC010000003.1"/>
</dbReference>
<protein>
    <submittedName>
        <fullName evidence="2">Tail fiber protein</fullName>
    </submittedName>
</protein>
<name>A0ABW8YR09_9SPHN</name>
<dbReference type="Gene3D" id="3.90.1340.10">
    <property type="entry name" value="Phage tail collar domain"/>
    <property type="match status" value="1"/>
</dbReference>
<reference evidence="2 3" key="1">
    <citation type="submission" date="2024-06" db="EMBL/GenBank/DDBJ databases">
        <authorList>
            <person name="Kaempfer P."/>
            <person name="Viver T."/>
        </authorList>
    </citation>
    <scope>NUCLEOTIDE SEQUENCE [LARGE SCALE GENOMIC DNA]</scope>
    <source>
        <strain evidence="2 3">ST-64</strain>
    </source>
</reference>
<evidence type="ECO:0000313" key="3">
    <source>
        <dbReference type="Proteomes" id="UP001629244"/>
    </source>
</evidence>
<evidence type="ECO:0000259" key="1">
    <source>
        <dbReference type="Pfam" id="PF07484"/>
    </source>
</evidence>
<dbReference type="SUPFAM" id="SSF88874">
    <property type="entry name" value="Receptor-binding domain of short tail fibre protein gp12"/>
    <property type="match status" value="1"/>
</dbReference>
<proteinExistence type="predicted"/>
<evidence type="ECO:0000313" key="2">
    <source>
        <dbReference type="EMBL" id="MFL9842736.1"/>
    </source>
</evidence>
<keyword evidence="3" id="KW-1185">Reference proteome</keyword>
<organism evidence="2 3">
    <name type="scientific">Sphingomonas plantiphila</name>
    <dbReference type="NCBI Taxonomy" id="3163295"/>
    <lineage>
        <taxon>Bacteria</taxon>
        <taxon>Pseudomonadati</taxon>
        <taxon>Pseudomonadota</taxon>
        <taxon>Alphaproteobacteria</taxon>
        <taxon>Sphingomonadales</taxon>
        <taxon>Sphingomonadaceae</taxon>
        <taxon>Sphingomonas</taxon>
    </lineage>
</organism>
<dbReference type="InterPro" id="IPR037053">
    <property type="entry name" value="Phage_tail_collar_dom_sf"/>
</dbReference>
<comment type="caution">
    <text evidence="2">The sequence shown here is derived from an EMBL/GenBank/DDBJ whole genome shotgun (WGS) entry which is preliminary data.</text>
</comment>
<dbReference type="Pfam" id="PF07484">
    <property type="entry name" value="Collar"/>
    <property type="match status" value="1"/>
</dbReference>
<sequence length="173" mass="18200">MEPFLGQIMMFGGNFAPRGWAFCNGQVMSINSNQALFAILGTTYGGDGRNTFNLPDLRGRAPVHAGTGNGLPTVNPGQMGGAPEHTLTIAEMPTHNHSLHGELAPADKPTPQGNMLGLTPNSPIYTAPAPAQDRTFADSSIGNQGGNQAFDLHSPYLGVNFIIAVEGIFPSRN</sequence>
<feature type="domain" description="Phage tail collar" evidence="1">
    <location>
        <begin position="6"/>
        <end position="62"/>
    </location>
</feature>
<gene>
    <name evidence="2" type="ORF">ABS767_17325</name>
</gene>